<dbReference type="OrthoDB" id="680700at2"/>
<evidence type="ECO:0000256" key="2">
    <source>
        <dbReference type="ARBA" id="ARBA00022692"/>
    </source>
</evidence>
<evidence type="ECO:0000256" key="4">
    <source>
        <dbReference type="ARBA" id="ARBA00023136"/>
    </source>
</evidence>
<protein>
    <recommendedName>
        <fullName evidence="5">Translocation and assembly module TamB C-terminal domain-containing protein</fullName>
    </recommendedName>
</protein>
<comment type="subcellular location">
    <subcellularLocation>
        <location evidence="1">Membrane</location>
        <topology evidence="1">Single-pass membrane protein</topology>
    </subcellularLocation>
</comment>
<dbReference type="RefSeq" id="WP_147015323.1">
    <property type="nucleotide sequence ID" value="NZ_VORB01000011.1"/>
</dbReference>
<evidence type="ECO:0000259" key="5">
    <source>
        <dbReference type="Pfam" id="PF04357"/>
    </source>
</evidence>
<evidence type="ECO:0000313" key="7">
    <source>
        <dbReference type="Proteomes" id="UP000321168"/>
    </source>
</evidence>
<dbReference type="GO" id="GO:0009306">
    <property type="term" value="P:protein secretion"/>
    <property type="evidence" value="ECO:0007669"/>
    <property type="project" value="InterPro"/>
</dbReference>
<dbReference type="InterPro" id="IPR007452">
    <property type="entry name" value="TamB_C"/>
</dbReference>
<gene>
    <name evidence="6" type="ORF">FRX97_11265</name>
</gene>
<evidence type="ECO:0000313" key="6">
    <source>
        <dbReference type="EMBL" id="TXC76085.1"/>
    </source>
</evidence>
<keyword evidence="2" id="KW-0812">Transmembrane</keyword>
<accession>A0A5C6UZL3</accession>
<dbReference type="GO" id="GO:0005886">
    <property type="term" value="C:plasma membrane"/>
    <property type="evidence" value="ECO:0007669"/>
    <property type="project" value="InterPro"/>
</dbReference>
<keyword evidence="7" id="KW-1185">Reference proteome</keyword>
<organism evidence="6 7">
    <name type="scientific">Luteibaculum oceani</name>
    <dbReference type="NCBI Taxonomy" id="1294296"/>
    <lineage>
        <taxon>Bacteria</taxon>
        <taxon>Pseudomonadati</taxon>
        <taxon>Bacteroidota</taxon>
        <taxon>Flavobacteriia</taxon>
        <taxon>Flavobacteriales</taxon>
        <taxon>Luteibaculaceae</taxon>
        <taxon>Luteibaculum</taxon>
    </lineage>
</organism>
<comment type="caution">
    <text evidence="6">The sequence shown here is derived from an EMBL/GenBank/DDBJ whole genome shotgun (WGS) entry which is preliminary data.</text>
</comment>
<dbReference type="PANTHER" id="PTHR36985:SF1">
    <property type="entry name" value="TRANSLOCATION AND ASSEMBLY MODULE SUBUNIT TAMB"/>
    <property type="match status" value="1"/>
</dbReference>
<feature type="domain" description="Translocation and assembly module TamB C-terminal" evidence="5">
    <location>
        <begin position="1001"/>
        <end position="1429"/>
    </location>
</feature>
<reference evidence="6 7" key="1">
    <citation type="submission" date="2019-08" db="EMBL/GenBank/DDBJ databases">
        <title>Genome of Luteibaculum oceani JCM 18817.</title>
        <authorList>
            <person name="Bowman J.P."/>
        </authorList>
    </citation>
    <scope>NUCLEOTIDE SEQUENCE [LARGE SCALE GENOMIC DNA]</scope>
    <source>
        <strain evidence="6 7">JCM 18817</strain>
    </source>
</reference>
<keyword evidence="3" id="KW-1133">Transmembrane helix</keyword>
<proteinExistence type="predicted"/>
<dbReference type="Proteomes" id="UP000321168">
    <property type="component" value="Unassembled WGS sequence"/>
</dbReference>
<name>A0A5C6UZL3_9FLAO</name>
<dbReference type="EMBL" id="VORB01000011">
    <property type="protein sequence ID" value="TXC76085.1"/>
    <property type="molecule type" value="Genomic_DNA"/>
</dbReference>
<keyword evidence="4" id="KW-0472">Membrane</keyword>
<sequence length="1448" mass="162547">MAVLISLLITLAFLLFYVDRFQTFTANLAANYLKKETGIDINIRSLTVRFPNTIKLSGLMVKDLRGDTLLYSDFVSTSYRSFISLENELVLGNSELNNFLFRIHTPENDSLTNLDRVLEKIEGGESSDSTSFKMLIDGVQLMGGKFYLTGARDTLIDDIDYSNLHVKEINAAISEFGLWGDSLRLNIDTLHAIEPQGLYLERYQGVYAYTNHAMYFEDFTLRSKSSLIQGDLKFKYNSAADFSDFNNKVVLEGSLKPSTVIPSDLTVFVPSFKKLYNQFTISGNIKGPISELTGDDMKFSWGQKSVFKGKFYTYGLPDIEQTYIDFEIDQIVTDYRDLKSVSILVNEKGSIIPENIASLGKIEFGGSFSGFIHDFVAYGRLQSEIGNLDSDLSLNSESEIVKYSGELRSKEFDLGAYFNNKTLGKLTAQLTVNGVGLTQETLDANVKGRVKQLTVKEYKYRDLQLDGKFRDRRFNGEFNSLDPNLNINFKGLVDFRKKLPLYDFTADLYQVNLSALNWLSDTIEGAFTGRVDINAKGNEFSNFTGTAKARNISYCNKYKEFYLGNIELYTRNVPQREINISSTVGSLKLVGEVYPETLVDDLNETLADISAIYFTEPKRKQRTGPSQDFTIECYLTNAELLSGVLNRDFNFEGNFQLLGYYRSYGNKVGFNAVCQNISYGENVFQKLITEGSKNGPVTDLWVNSEDVQLGPKVALGELDFSLKGVSDNFQASLTWDNPGVTNAQLSGLIEIEGKNKGRVDWLPSSAVIRNEQWTLGSQIRTYWDSTGLYFNNLAFLNNTQELNFTGVFASKLERSSFNLDLKNFELSNFNLFGDDIPEFKGVANGNFQFDKKQDSLVLVSDLTIDRLWMNGKDVGNIKVKTTQKDDLGQVGFDGAINQTGGGAARFYGYYYTDLEAPLNLNVDFNKFDLAFLNNQFTEDVTRIRGKAFGNLKIEGSLDHPEIAGKMMIKNGYAFIPYLQCGYGFTDEIVVKPDYIGVNYITVKDDNNRTAKLTGTVFHDNFTNWNYDFFADLKNNLALNTQRFDNSTFFGKALVTGTIGISGYAANTAIEVSVSPEKGTVINIPLDEAEELEDLEYVEFVSPEDERDEDKAVDLSGLSLNFKLDVNPNAQVNLIFDETVGDVISATGSGNITMDIDAQSNFEMYGTYMVSDGDYLFTLENLINKKFNIQQGSTINWYGDPYEAILDLKAEYVVRAPLYDIMPTPDERFKRREPVVLQMKLTDRLVNPNIEFDILLPNADDFVRGQVKSVVNNEQEMNRQVFSLLMLNRFVKPLNAVAGSETSRLGSDIGTPTSELLSNQLSNIFSKISSDFNMGVNIRPGDQVTSREVAVSLSTQVLNERMTISSNLGVTDKTTSNPNGLIGDFSAEYALTKDGKVRLKAFNETADNTYAGSNLFPFIQGVGVAYSTEFDNLKEVWSKFKFRLKRKNK</sequence>
<dbReference type="Pfam" id="PF04357">
    <property type="entry name" value="TamB"/>
    <property type="match status" value="1"/>
</dbReference>
<dbReference type="PANTHER" id="PTHR36985">
    <property type="entry name" value="TRANSLOCATION AND ASSEMBLY MODULE SUBUNIT TAMB"/>
    <property type="match status" value="1"/>
</dbReference>
<evidence type="ECO:0000256" key="3">
    <source>
        <dbReference type="ARBA" id="ARBA00022989"/>
    </source>
</evidence>
<evidence type="ECO:0000256" key="1">
    <source>
        <dbReference type="ARBA" id="ARBA00004167"/>
    </source>
</evidence>